<accession>A0ABQ9JBY9</accession>
<feature type="domain" description="C2H2-type" evidence="10">
    <location>
        <begin position="547"/>
        <end position="574"/>
    </location>
</feature>
<proteinExistence type="predicted"/>
<dbReference type="SMART" id="SM00868">
    <property type="entry name" value="zf-AD"/>
    <property type="match status" value="2"/>
</dbReference>
<keyword evidence="4 9" id="KW-0863">Zinc-finger</keyword>
<evidence type="ECO:0000256" key="9">
    <source>
        <dbReference type="PROSITE-ProRule" id="PRU00042"/>
    </source>
</evidence>
<dbReference type="PROSITE" id="PS50157">
    <property type="entry name" value="ZINC_FINGER_C2H2_2"/>
    <property type="match status" value="5"/>
</dbReference>
<gene>
    <name evidence="11" type="ORF">NQ317_011032</name>
</gene>
<dbReference type="InterPro" id="IPR050636">
    <property type="entry name" value="C2H2-ZF_domain-containing"/>
</dbReference>
<dbReference type="PANTHER" id="PTHR47772">
    <property type="entry name" value="ZINC FINGER PROTEIN 200"/>
    <property type="match status" value="1"/>
</dbReference>
<organism evidence="11 12">
    <name type="scientific">Molorchus minor</name>
    <dbReference type="NCBI Taxonomy" id="1323400"/>
    <lineage>
        <taxon>Eukaryota</taxon>
        <taxon>Metazoa</taxon>
        <taxon>Ecdysozoa</taxon>
        <taxon>Arthropoda</taxon>
        <taxon>Hexapoda</taxon>
        <taxon>Insecta</taxon>
        <taxon>Pterygota</taxon>
        <taxon>Neoptera</taxon>
        <taxon>Endopterygota</taxon>
        <taxon>Coleoptera</taxon>
        <taxon>Polyphaga</taxon>
        <taxon>Cucujiformia</taxon>
        <taxon>Chrysomeloidea</taxon>
        <taxon>Cerambycidae</taxon>
        <taxon>Lamiinae</taxon>
        <taxon>Monochamini</taxon>
        <taxon>Molorchus</taxon>
    </lineage>
</organism>
<evidence type="ECO:0000256" key="1">
    <source>
        <dbReference type="ARBA" id="ARBA00004123"/>
    </source>
</evidence>
<comment type="caution">
    <text evidence="11">The sequence shown here is derived from an EMBL/GenBank/DDBJ whole genome shotgun (WGS) entry which is preliminary data.</text>
</comment>
<keyword evidence="6" id="KW-0805">Transcription regulation</keyword>
<keyword evidence="8" id="KW-0539">Nucleus</keyword>
<sequence>MQSTKYICRLCFTDLGSDFKSIGDYMKQIFEVLLLNVIVKMNFTVSENPVICRNCADLAWRAFTFKRRCISTEDIILSYADAKGVTSLDMKWIYHMEMACEVAETINVCRFCMTCIGEGDYLCLENIKLPEKWLEQFLPEIKFNIVQPVVCVPCVDLLTNYIKFASTSASVEEIINEYCQQEGTSSNGFVNFKDVVRFSRETARWAVTCSESIVKETLSSDDDTDFKETYIKIEEHDLKDEVGIDLPNEPERFAEDSKLGILENGDITYAMCSDLVNVNGETCRDAVREDETNYQSYLKRHVAVDEKSADVEIYKCGTCSFTAKCKAIVDNHCLVHSSKALQGDILKFKAEHPDFEIEHPHKHSEVTTSTKCQQDFERHNLVHKNDAEATMYECFTCGFKTRFQNNLKRHSEIHKNASEVTMYKCCQCEFKTKHKWYLKTHSLLHKNASEVTMYKCCKCEFKTKHRISLKKHSLAHKDASEVTMYECSKCEYKTKHQSYLNSHSRVHKKDSEMTMYKCCECEFTTKYQAHLKGHSLIHKNPSEVTMYKCSKCEFRTKHQTYLKRHSIVHKKPSEITMYKCSKCEYKSKYQTSLKRHGLIHKNASEVTMYKCSVCEFKTKHQIYLKSHGLLHKNPSEVTTYKCCKCEFKTKYQSHLKRHSLVHENASEVTMYKCSKCEFKTKYQSLLKRHSLVHEKAGCKWTLKH</sequence>
<comment type="subcellular location">
    <subcellularLocation>
        <location evidence="1">Nucleus</location>
    </subcellularLocation>
</comment>
<dbReference type="EMBL" id="JAPWTJ010000882">
    <property type="protein sequence ID" value="KAJ8975080.1"/>
    <property type="molecule type" value="Genomic_DNA"/>
</dbReference>
<protein>
    <recommendedName>
        <fullName evidence="10">C2H2-type domain-containing protein</fullName>
    </recommendedName>
</protein>
<dbReference type="Proteomes" id="UP001162164">
    <property type="component" value="Unassembled WGS sequence"/>
</dbReference>
<dbReference type="PANTHER" id="PTHR47772:SF13">
    <property type="entry name" value="GASTRULA ZINC FINGER PROTEIN XLCGF49.1-LIKE-RELATED"/>
    <property type="match status" value="1"/>
</dbReference>
<keyword evidence="3" id="KW-0677">Repeat</keyword>
<evidence type="ECO:0000256" key="7">
    <source>
        <dbReference type="ARBA" id="ARBA00023163"/>
    </source>
</evidence>
<feature type="domain" description="C2H2-type" evidence="10">
    <location>
        <begin position="392"/>
        <end position="419"/>
    </location>
</feature>
<dbReference type="InterPro" id="IPR012934">
    <property type="entry name" value="Znf_AD"/>
</dbReference>
<keyword evidence="5" id="KW-0862">Zinc</keyword>
<dbReference type="SMART" id="SM00355">
    <property type="entry name" value="ZnF_C2H2"/>
    <property type="match status" value="11"/>
</dbReference>
<evidence type="ECO:0000256" key="3">
    <source>
        <dbReference type="ARBA" id="ARBA00022737"/>
    </source>
</evidence>
<keyword evidence="2" id="KW-0479">Metal-binding</keyword>
<name>A0ABQ9JBY9_9CUCU</name>
<evidence type="ECO:0000256" key="2">
    <source>
        <dbReference type="ARBA" id="ARBA00022723"/>
    </source>
</evidence>
<evidence type="ECO:0000256" key="5">
    <source>
        <dbReference type="ARBA" id="ARBA00022833"/>
    </source>
</evidence>
<evidence type="ECO:0000313" key="12">
    <source>
        <dbReference type="Proteomes" id="UP001162164"/>
    </source>
</evidence>
<dbReference type="Gene3D" id="3.30.160.60">
    <property type="entry name" value="Classic Zinc Finger"/>
    <property type="match status" value="5"/>
</dbReference>
<evidence type="ECO:0000259" key="10">
    <source>
        <dbReference type="PROSITE" id="PS50157"/>
    </source>
</evidence>
<evidence type="ECO:0000313" key="11">
    <source>
        <dbReference type="EMBL" id="KAJ8975080.1"/>
    </source>
</evidence>
<feature type="domain" description="C2H2-type" evidence="10">
    <location>
        <begin position="578"/>
        <end position="605"/>
    </location>
</feature>
<keyword evidence="7" id="KW-0804">Transcription</keyword>
<evidence type="ECO:0000256" key="8">
    <source>
        <dbReference type="ARBA" id="ARBA00023242"/>
    </source>
</evidence>
<reference evidence="11" key="1">
    <citation type="journal article" date="2023" name="Insect Mol. Biol.">
        <title>Genome sequencing provides insights into the evolution of gene families encoding plant cell wall-degrading enzymes in longhorned beetles.</title>
        <authorList>
            <person name="Shin N.R."/>
            <person name="Okamura Y."/>
            <person name="Kirsch R."/>
            <person name="Pauchet Y."/>
        </authorList>
    </citation>
    <scope>NUCLEOTIDE SEQUENCE</scope>
    <source>
        <strain evidence="11">MMC_N1</strain>
    </source>
</reference>
<keyword evidence="12" id="KW-1185">Reference proteome</keyword>
<evidence type="ECO:0000256" key="6">
    <source>
        <dbReference type="ARBA" id="ARBA00023015"/>
    </source>
</evidence>
<feature type="domain" description="C2H2-type" evidence="10">
    <location>
        <begin position="640"/>
        <end position="667"/>
    </location>
</feature>
<dbReference type="InterPro" id="IPR013087">
    <property type="entry name" value="Znf_C2H2_type"/>
</dbReference>
<evidence type="ECO:0000256" key="4">
    <source>
        <dbReference type="ARBA" id="ARBA00022771"/>
    </source>
</evidence>
<feature type="domain" description="C2H2-type" evidence="10">
    <location>
        <begin position="485"/>
        <end position="512"/>
    </location>
</feature>